<keyword evidence="9" id="KW-1185">Reference proteome</keyword>
<name>A0A1X6P7M2_PORUM</name>
<dbReference type="InterPro" id="IPR038770">
    <property type="entry name" value="Na+/solute_symporter_sf"/>
</dbReference>
<keyword evidence="5 7" id="KW-0472">Membrane</keyword>
<evidence type="ECO:0000256" key="7">
    <source>
        <dbReference type="SAM" id="Phobius"/>
    </source>
</evidence>
<protein>
    <submittedName>
        <fullName evidence="8">Uncharacterized protein</fullName>
    </submittedName>
</protein>
<dbReference type="Gene3D" id="1.20.1530.20">
    <property type="match status" value="1"/>
</dbReference>
<dbReference type="PANTHER" id="PTHR10361">
    <property type="entry name" value="SODIUM-BILE ACID COTRANSPORTER"/>
    <property type="match status" value="1"/>
</dbReference>
<dbReference type="GO" id="GO:0016020">
    <property type="term" value="C:membrane"/>
    <property type="evidence" value="ECO:0007669"/>
    <property type="project" value="UniProtKB-SubCell"/>
</dbReference>
<dbReference type="InterPro" id="IPR002657">
    <property type="entry name" value="BilAc:Na_symport/Acr3"/>
</dbReference>
<organism evidence="8 9">
    <name type="scientific">Porphyra umbilicalis</name>
    <name type="common">Purple laver</name>
    <name type="synonym">Red alga</name>
    <dbReference type="NCBI Taxonomy" id="2786"/>
    <lineage>
        <taxon>Eukaryota</taxon>
        <taxon>Rhodophyta</taxon>
        <taxon>Bangiophyceae</taxon>
        <taxon>Bangiales</taxon>
        <taxon>Bangiaceae</taxon>
        <taxon>Porphyra</taxon>
    </lineage>
</organism>
<feature type="transmembrane region" description="Helical" evidence="7">
    <location>
        <begin position="426"/>
        <end position="446"/>
    </location>
</feature>
<accession>A0A1X6P7M2</accession>
<dbReference type="EMBL" id="KV918853">
    <property type="protein sequence ID" value="OSX76854.1"/>
    <property type="molecule type" value="Genomic_DNA"/>
</dbReference>
<proteinExistence type="inferred from homology"/>
<feature type="transmembrane region" description="Helical" evidence="7">
    <location>
        <begin position="210"/>
        <end position="233"/>
    </location>
</feature>
<dbReference type="Proteomes" id="UP000218209">
    <property type="component" value="Unassembled WGS sequence"/>
</dbReference>
<sequence>MDASAPAAPVASPTPGAGESDSIPSAPPLEAVANATDESTSSSIDVKARADGVADAEAGGAPWPTRVWRSVSGALAGAVAPHGRGADAPTDKVAGPSPSSATTSTPDVRDGGDGNEGAPPAYRAADALPPWLRTTGRRLSVALTAVSTSLTFISPLLCIGAGVWALHEPDLFTSTITARWVEVWLALLMLSMGLTLSLSDVWGALRRPWLVALSLSLEYGLAPLTAFTLGHIFRLRRTLRVGLTLMGSVNGGQASNLCTYIARGDTAISVFMTLTSSLLATGAIPLLSRIYLSGLVKVDSAGLARSTATFVLAPVAAGVTAKAVVGPIVTAAEPLLPLVGIAALVIITLGTTAGAAAQIKALWTSAIAPVVLFHATGFGFGYGLARAVLRTGHPVATAVAFEAGFKSPALSWVLARRHFEDPAVQTASAVSILVLAPMALGAAVAFRVGFKTNVPDDSAADGDAADSGGAADSADGLPAVPPLVAAPPAAVAVPPPTGADGKVVVCMGAH</sequence>
<feature type="transmembrane region" description="Helical" evidence="7">
    <location>
        <begin position="362"/>
        <end position="385"/>
    </location>
</feature>
<keyword evidence="3 7" id="KW-0812">Transmembrane</keyword>
<evidence type="ECO:0000256" key="2">
    <source>
        <dbReference type="ARBA" id="ARBA00006528"/>
    </source>
</evidence>
<dbReference type="InterPro" id="IPR004710">
    <property type="entry name" value="Bilac:Na_transpt"/>
</dbReference>
<feature type="transmembrane region" description="Helical" evidence="7">
    <location>
        <begin position="178"/>
        <end position="198"/>
    </location>
</feature>
<feature type="transmembrane region" description="Helical" evidence="7">
    <location>
        <begin position="308"/>
        <end position="329"/>
    </location>
</feature>
<dbReference type="AlphaFoldDB" id="A0A1X6P7M2"/>
<comment type="subcellular location">
    <subcellularLocation>
        <location evidence="1">Membrane</location>
        <topology evidence="1">Multi-pass membrane protein</topology>
    </subcellularLocation>
</comment>
<evidence type="ECO:0000256" key="4">
    <source>
        <dbReference type="ARBA" id="ARBA00022989"/>
    </source>
</evidence>
<evidence type="ECO:0000256" key="1">
    <source>
        <dbReference type="ARBA" id="ARBA00004141"/>
    </source>
</evidence>
<feature type="region of interest" description="Disordered" evidence="6">
    <location>
        <begin position="1"/>
        <end position="65"/>
    </location>
</feature>
<feature type="compositionally biased region" description="Low complexity" evidence="6">
    <location>
        <begin position="96"/>
        <end position="106"/>
    </location>
</feature>
<keyword evidence="4 7" id="KW-1133">Transmembrane helix</keyword>
<feature type="transmembrane region" description="Helical" evidence="7">
    <location>
        <begin position="267"/>
        <end position="287"/>
    </location>
</feature>
<evidence type="ECO:0000256" key="3">
    <source>
        <dbReference type="ARBA" id="ARBA00022692"/>
    </source>
</evidence>
<feature type="region of interest" description="Disordered" evidence="6">
    <location>
        <begin position="79"/>
        <end position="123"/>
    </location>
</feature>
<feature type="compositionally biased region" description="Low complexity" evidence="6">
    <location>
        <begin position="1"/>
        <end position="18"/>
    </location>
</feature>
<feature type="transmembrane region" description="Helical" evidence="7">
    <location>
        <begin position="141"/>
        <end position="166"/>
    </location>
</feature>
<evidence type="ECO:0000256" key="5">
    <source>
        <dbReference type="ARBA" id="ARBA00023136"/>
    </source>
</evidence>
<gene>
    <name evidence="8" type="ORF">BU14_0171s0003</name>
</gene>
<dbReference type="OrthoDB" id="203097at2759"/>
<evidence type="ECO:0000313" key="8">
    <source>
        <dbReference type="EMBL" id="OSX76854.1"/>
    </source>
</evidence>
<evidence type="ECO:0000256" key="6">
    <source>
        <dbReference type="SAM" id="MobiDB-lite"/>
    </source>
</evidence>
<evidence type="ECO:0000313" key="9">
    <source>
        <dbReference type="Proteomes" id="UP000218209"/>
    </source>
</evidence>
<dbReference type="Pfam" id="PF01758">
    <property type="entry name" value="SBF"/>
    <property type="match status" value="1"/>
</dbReference>
<feature type="transmembrane region" description="Helical" evidence="7">
    <location>
        <begin position="335"/>
        <end position="355"/>
    </location>
</feature>
<comment type="similarity">
    <text evidence="2">Belongs to the bile acid:sodium symporter (BASS) (TC 2.A.28) family.</text>
</comment>
<reference evidence="8 9" key="1">
    <citation type="submission" date="2017-03" db="EMBL/GenBank/DDBJ databases">
        <title>WGS assembly of Porphyra umbilicalis.</title>
        <authorList>
            <person name="Brawley S.H."/>
            <person name="Blouin N.A."/>
            <person name="Ficko-Blean E."/>
            <person name="Wheeler G.L."/>
            <person name="Lohr M."/>
            <person name="Goodson H.V."/>
            <person name="Jenkins J.W."/>
            <person name="Blaby-Haas C.E."/>
            <person name="Helliwell K.E."/>
            <person name="Chan C."/>
            <person name="Marriage T."/>
            <person name="Bhattacharya D."/>
            <person name="Klein A.S."/>
            <person name="Badis Y."/>
            <person name="Brodie J."/>
            <person name="Cao Y."/>
            <person name="Collen J."/>
            <person name="Dittami S.M."/>
            <person name="Gachon C.M."/>
            <person name="Green B.R."/>
            <person name="Karpowicz S."/>
            <person name="Kim J.W."/>
            <person name="Kudahl U."/>
            <person name="Lin S."/>
            <person name="Michel G."/>
            <person name="Mittag M."/>
            <person name="Olson B.J."/>
            <person name="Pangilinan J."/>
            <person name="Peng Y."/>
            <person name="Qiu H."/>
            <person name="Shu S."/>
            <person name="Singer J.T."/>
            <person name="Smith A.G."/>
            <person name="Sprecher B.N."/>
            <person name="Wagner V."/>
            <person name="Wang W."/>
            <person name="Wang Z.-Y."/>
            <person name="Yan J."/>
            <person name="Yarish C."/>
            <person name="Zoeuner-Riek S."/>
            <person name="Zhuang Y."/>
            <person name="Zou Y."/>
            <person name="Lindquist E.A."/>
            <person name="Grimwood J."/>
            <person name="Barry K."/>
            <person name="Rokhsar D.S."/>
            <person name="Schmutz J."/>
            <person name="Stiller J.W."/>
            <person name="Grossman A.R."/>
            <person name="Prochnik S.E."/>
        </authorList>
    </citation>
    <scope>NUCLEOTIDE SEQUENCE [LARGE SCALE GENOMIC DNA]</scope>
    <source>
        <strain evidence="8">4086291</strain>
    </source>
</reference>
<dbReference type="PANTHER" id="PTHR10361:SF30">
    <property type="entry name" value="SODIUM_METABOLITE COTRANSPORTER BASS6, CHLOROPLASTIC-RELATED"/>
    <property type="match status" value="1"/>
</dbReference>